<dbReference type="SUPFAM" id="SSF52540">
    <property type="entry name" value="P-loop containing nucleoside triphosphate hydrolases"/>
    <property type="match status" value="1"/>
</dbReference>
<evidence type="ECO:0000256" key="4">
    <source>
        <dbReference type="ARBA" id="ARBA00022490"/>
    </source>
</evidence>
<evidence type="ECO:0000256" key="6">
    <source>
        <dbReference type="ARBA" id="ARBA00022723"/>
    </source>
</evidence>
<proteinExistence type="inferred from homology"/>
<evidence type="ECO:0000256" key="9">
    <source>
        <dbReference type="ARBA" id="ARBA00022842"/>
    </source>
</evidence>
<dbReference type="KEGG" id="mcak:MCCS_22300"/>
<keyword evidence="12" id="KW-1185">Reference proteome</keyword>
<evidence type="ECO:0000256" key="5">
    <source>
        <dbReference type="ARBA" id="ARBA00022694"/>
    </source>
</evidence>
<dbReference type="PANTHER" id="PTHR33540:SF2">
    <property type="entry name" value="TRNA THREONYLCARBAMOYLADENOSINE BIOSYNTHESIS PROTEIN TSAE"/>
    <property type="match status" value="1"/>
</dbReference>
<keyword evidence="4" id="KW-0963">Cytoplasm</keyword>
<dbReference type="Proteomes" id="UP000194154">
    <property type="component" value="Chromosome"/>
</dbReference>
<dbReference type="NCBIfam" id="TIGR00150">
    <property type="entry name" value="T6A_YjeE"/>
    <property type="match status" value="1"/>
</dbReference>
<sequence>MKITINSIEDTERIANVIAALVTPGDVLLLHGDLGAGKTTFSQFFGKALGVEQKITSPTFNIIKSYEGKFPFHHMDCYRLEGAEDDLGFDEYFYGDGVTIVEWPEMIEAFLPEDYIDLNIKYIDDSAREIEIQAMGSRGNRLKEQIIDEVTAY</sequence>
<dbReference type="InterPro" id="IPR003442">
    <property type="entry name" value="T6A_TsaE"/>
</dbReference>
<dbReference type="GO" id="GO:0046872">
    <property type="term" value="F:metal ion binding"/>
    <property type="evidence" value="ECO:0007669"/>
    <property type="project" value="UniProtKB-KW"/>
</dbReference>
<evidence type="ECO:0000256" key="2">
    <source>
        <dbReference type="ARBA" id="ARBA00007599"/>
    </source>
</evidence>
<dbReference type="GO" id="GO:0005524">
    <property type="term" value="F:ATP binding"/>
    <property type="evidence" value="ECO:0007669"/>
    <property type="project" value="UniProtKB-KW"/>
</dbReference>
<dbReference type="GO" id="GO:0005737">
    <property type="term" value="C:cytoplasm"/>
    <property type="evidence" value="ECO:0007669"/>
    <property type="project" value="UniProtKB-SubCell"/>
</dbReference>
<comment type="similarity">
    <text evidence="2">Belongs to the TsaE family.</text>
</comment>
<evidence type="ECO:0000256" key="10">
    <source>
        <dbReference type="ARBA" id="ARBA00032441"/>
    </source>
</evidence>
<reference evidence="11 12" key="1">
    <citation type="journal article" date="2017" name="Int. J. Syst. Evol. Microbiol.">
        <title>Macrococcus canis sp. nov., a skin bacterium associated with infections in dogs.</title>
        <authorList>
            <person name="Gobeli Brawand S."/>
            <person name="Cotting K."/>
            <person name="Gomez-Sanz E."/>
            <person name="Collaud A."/>
            <person name="Thomann A."/>
            <person name="Brodard I."/>
            <person name="Rodriguez-Campos S."/>
            <person name="Strauss C."/>
            <person name="Perreten V."/>
        </authorList>
    </citation>
    <scope>NUCLEOTIDE SEQUENCE [LARGE SCALE GENOMIC DNA]</scope>
    <source>
        <strain evidence="11 12">KM45013</strain>
    </source>
</reference>
<dbReference type="GO" id="GO:0002949">
    <property type="term" value="P:tRNA threonylcarbamoyladenosine modification"/>
    <property type="evidence" value="ECO:0007669"/>
    <property type="project" value="InterPro"/>
</dbReference>
<keyword evidence="7" id="KW-0547">Nucleotide-binding</keyword>
<organism evidence="11 12">
    <name type="scientific">Macrococcoides canis</name>
    <dbReference type="NCBI Taxonomy" id="1855823"/>
    <lineage>
        <taxon>Bacteria</taxon>
        <taxon>Bacillati</taxon>
        <taxon>Bacillota</taxon>
        <taxon>Bacilli</taxon>
        <taxon>Bacillales</taxon>
        <taxon>Staphylococcaceae</taxon>
        <taxon>Macrococcoides</taxon>
    </lineage>
</organism>
<dbReference type="AlphaFoldDB" id="A0A1W7AE00"/>
<dbReference type="InterPro" id="IPR027417">
    <property type="entry name" value="P-loop_NTPase"/>
</dbReference>
<dbReference type="EMBL" id="CP021059">
    <property type="protein sequence ID" value="ARQ07818.1"/>
    <property type="molecule type" value="Genomic_DNA"/>
</dbReference>
<evidence type="ECO:0000256" key="1">
    <source>
        <dbReference type="ARBA" id="ARBA00004496"/>
    </source>
</evidence>
<dbReference type="Gene3D" id="3.40.50.300">
    <property type="entry name" value="P-loop containing nucleotide triphosphate hydrolases"/>
    <property type="match status" value="1"/>
</dbReference>
<evidence type="ECO:0000313" key="11">
    <source>
        <dbReference type="EMBL" id="ARQ07818.1"/>
    </source>
</evidence>
<accession>A0A1W7AE00</accession>
<protein>
    <recommendedName>
        <fullName evidence="3">tRNA threonylcarbamoyladenosine biosynthesis protein TsaE</fullName>
    </recommendedName>
    <alternativeName>
        <fullName evidence="10">t(6)A37 threonylcarbamoyladenosine biosynthesis protein TsaE</fullName>
    </alternativeName>
</protein>
<dbReference type="Pfam" id="PF02367">
    <property type="entry name" value="TsaE"/>
    <property type="match status" value="1"/>
</dbReference>
<keyword evidence="8" id="KW-0067">ATP-binding</keyword>
<dbReference type="FunFam" id="3.40.50.300:FF:000777">
    <property type="entry name" value="tRNA (N6-adenosine(37)-N6)-threonylcarbamoyltransferase complex ATPase TsaE"/>
    <property type="match status" value="1"/>
</dbReference>
<gene>
    <name evidence="11" type="primary">tsaE</name>
    <name evidence="11" type="ORF">MCCS_22300</name>
</gene>
<dbReference type="OrthoDB" id="9815896at2"/>
<evidence type="ECO:0000313" key="12">
    <source>
        <dbReference type="Proteomes" id="UP000194154"/>
    </source>
</evidence>
<keyword evidence="5" id="KW-0819">tRNA processing</keyword>
<keyword evidence="9" id="KW-0460">Magnesium</keyword>
<evidence type="ECO:0000256" key="3">
    <source>
        <dbReference type="ARBA" id="ARBA00019010"/>
    </source>
</evidence>
<comment type="subcellular location">
    <subcellularLocation>
        <location evidence="1">Cytoplasm</location>
    </subcellularLocation>
</comment>
<evidence type="ECO:0000256" key="7">
    <source>
        <dbReference type="ARBA" id="ARBA00022741"/>
    </source>
</evidence>
<name>A0A1W7AE00_9STAP</name>
<dbReference type="STRING" id="1855823.MCCS_22300"/>
<dbReference type="GeneID" id="35296313"/>
<keyword evidence="6" id="KW-0479">Metal-binding</keyword>
<dbReference type="PANTHER" id="PTHR33540">
    <property type="entry name" value="TRNA THREONYLCARBAMOYLADENOSINE BIOSYNTHESIS PROTEIN TSAE"/>
    <property type="match status" value="1"/>
</dbReference>
<dbReference type="RefSeq" id="WP_086043348.1">
    <property type="nucleotide sequence ID" value="NZ_CBCRZA010000019.1"/>
</dbReference>
<evidence type="ECO:0000256" key="8">
    <source>
        <dbReference type="ARBA" id="ARBA00022840"/>
    </source>
</evidence>